<feature type="compositionally biased region" description="Polar residues" evidence="1">
    <location>
        <begin position="92"/>
        <end position="109"/>
    </location>
</feature>
<sequence>MAQYDRKAAEHRCRKLFRDYKKWYDSLKGENSSSDSAGSPDSAGSSKPAGSSRTKLGSTPTEHDRASSPAAKPESRRNRRVRFEPIERSRSPEPTQFSRNDQTQSVSSQ</sequence>
<comment type="caution">
    <text evidence="2">The sequence shown here is derived from an EMBL/GenBank/DDBJ whole genome shotgun (WGS) entry which is preliminary data.</text>
</comment>
<feature type="region of interest" description="Disordered" evidence="1">
    <location>
        <begin position="26"/>
        <end position="109"/>
    </location>
</feature>
<reference evidence="2 3" key="1">
    <citation type="submission" date="2016-10" db="EMBL/GenBank/DDBJ databases">
        <title>Genome sequence of the ascomycete fungus Penicillium subrubescens.</title>
        <authorList>
            <person name="De Vries R.P."/>
            <person name="Peng M."/>
            <person name="Dilokpimol A."/>
            <person name="Hilden K."/>
            <person name="Makela M.R."/>
            <person name="Grigoriev I."/>
            <person name="Riley R."/>
            <person name="Granchi Z."/>
        </authorList>
    </citation>
    <scope>NUCLEOTIDE SEQUENCE [LARGE SCALE GENOMIC DNA]</scope>
    <source>
        <strain evidence="2 3">CBS 132785</strain>
    </source>
</reference>
<gene>
    <name evidence="2" type="ORF">PENSUB_13556</name>
</gene>
<dbReference type="Proteomes" id="UP000186955">
    <property type="component" value="Unassembled WGS sequence"/>
</dbReference>
<dbReference type="EMBL" id="MNBE01000765">
    <property type="protein sequence ID" value="OKO89962.1"/>
    <property type="molecule type" value="Genomic_DNA"/>
</dbReference>
<accession>A0A1Q5SPR2</accession>
<evidence type="ECO:0000313" key="2">
    <source>
        <dbReference type="EMBL" id="OKO89962.1"/>
    </source>
</evidence>
<name>A0A1Q5SPR2_9EURO</name>
<feature type="compositionally biased region" description="Basic and acidic residues" evidence="1">
    <location>
        <begin position="73"/>
        <end position="91"/>
    </location>
</feature>
<proteinExistence type="predicted"/>
<organism evidence="2 3">
    <name type="scientific">Penicillium subrubescens</name>
    <dbReference type="NCBI Taxonomy" id="1316194"/>
    <lineage>
        <taxon>Eukaryota</taxon>
        <taxon>Fungi</taxon>
        <taxon>Dikarya</taxon>
        <taxon>Ascomycota</taxon>
        <taxon>Pezizomycotina</taxon>
        <taxon>Eurotiomycetes</taxon>
        <taxon>Eurotiomycetidae</taxon>
        <taxon>Eurotiales</taxon>
        <taxon>Aspergillaceae</taxon>
        <taxon>Penicillium</taxon>
    </lineage>
</organism>
<dbReference type="AlphaFoldDB" id="A0A1Q5SPR2"/>
<evidence type="ECO:0000313" key="3">
    <source>
        <dbReference type="Proteomes" id="UP000186955"/>
    </source>
</evidence>
<feature type="compositionally biased region" description="Low complexity" evidence="1">
    <location>
        <begin position="32"/>
        <end position="52"/>
    </location>
</feature>
<protein>
    <submittedName>
        <fullName evidence="2">Uncharacterized protein</fullName>
    </submittedName>
</protein>
<keyword evidence="3" id="KW-1185">Reference proteome</keyword>
<evidence type="ECO:0000256" key="1">
    <source>
        <dbReference type="SAM" id="MobiDB-lite"/>
    </source>
</evidence>